<dbReference type="KEGG" id="ssm:Spirs_2161"/>
<evidence type="ECO:0000313" key="2">
    <source>
        <dbReference type="EMBL" id="ADK81281.1"/>
    </source>
</evidence>
<reference evidence="2 3" key="1">
    <citation type="journal article" date="2010" name="Stand. Genomic Sci.">
        <title>Complete genome sequence of Spirochaeta smaragdinae type strain (SEBR 4228).</title>
        <authorList>
            <person name="Mavromatis K."/>
            <person name="Yasawong M."/>
            <person name="Chertkov O."/>
            <person name="Lapidus A."/>
            <person name="Lucas S."/>
            <person name="Nolan M."/>
            <person name="Del Rio T.G."/>
            <person name="Tice H."/>
            <person name="Cheng J.F."/>
            <person name="Pitluck S."/>
            <person name="Liolios K."/>
            <person name="Ivanova N."/>
            <person name="Tapia R."/>
            <person name="Han C."/>
            <person name="Bruce D."/>
            <person name="Goodwin L."/>
            <person name="Pati A."/>
            <person name="Chen A."/>
            <person name="Palaniappan K."/>
            <person name="Land M."/>
            <person name="Hauser L."/>
            <person name="Chang Y.J."/>
            <person name="Jeffries C.D."/>
            <person name="Detter J.C."/>
            <person name="Rohde M."/>
            <person name="Brambilla E."/>
            <person name="Spring S."/>
            <person name="Goker M."/>
            <person name="Sikorski J."/>
            <person name="Woyke T."/>
            <person name="Bristow J."/>
            <person name="Eisen J.A."/>
            <person name="Markowitz V."/>
            <person name="Hugenholtz P."/>
            <person name="Klenk H.P."/>
            <person name="Kyrpides N.C."/>
        </authorList>
    </citation>
    <scope>NUCLEOTIDE SEQUENCE [LARGE SCALE GENOMIC DNA]</scope>
    <source>
        <strain evidence="3">DSM 11293 / JCM 15392 / SEBR 4228</strain>
    </source>
</reference>
<dbReference type="HOGENOM" id="CLU_1969158_0_0_12"/>
<protein>
    <submittedName>
        <fullName evidence="2">Uncharacterized protein</fullName>
    </submittedName>
</protein>
<evidence type="ECO:0000313" key="3">
    <source>
        <dbReference type="Proteomes" id="UP000002318"/>
    </source>
</evidence>
<dbReference type="STRING" id="573413.Spirs_2161"/>
<feature type="transmembrane region" description="Helical" evidence="1">
    <location>
        <begin position="52"/>
        <end position="71"/>
    </location>
</feature>
<accession>E1R6V4</accession>
<evidence type="ECO:0000256" key="1">
    <source>
        <dbReference type="SAM" id="Phobius"/>
    </source>
</evidence>
<dbReference type="Proteomes" id="UP000002318">
    <property type="component" value="Chromosome"/>
</dbReference>
<dbReference type="AlphaFoldDB" id="E1R6V4"/>
<keyword evidence="1" id="KW-1133">Transmembrane helix</keyword>
<gene>
    <name evidence="2" type="ordered locus">Spirs_2161</name>
</gene>
<proteinExistence type="predicted"/>
<keyword evidence="3" id="KW-1185">Reference proteome</keyword>
<dbReference type="EMBL" id="CP002116">
    <property type="protein sequence ID" value="ADK81281.1"/>
    <property type="molecule type" value="Genomic_DNA"/>
</dbReference>
<keyword evidence="1" id="KW-0812">Transmembrane</keyword>
<name>E1R6V4_SEDSS</name>
<sequence>MEQMKIVFEWLCEGKDPNAWVFFKIAASIFGAFAAYFFKYIFYSIGDTKVKFWWKGFGFVLISSIGGLLLINPNTAVNAFASGLIGWTAIANLLKQENKGASAEKYTGDILTQEKLNEMINIGIDEK</sequence>
<feature type="transmembrane region" description="Helical" evidence="1">
    <location>
        <begin position="20"/>
        <end position="40"/>
    </location>
</feature>
<dbReference type="RefSeq" id="WP_013254745.1">
    <property type="nucleotide sequence ID" value="NC_014364.1"/>
</dbReference>
<organism evidence="2 3">
    <name type="scientific">Sediminispirochaeta smaragdinae (strain DSM 11293 / JCM 15392 / SEBR 4228)</name>
    <name type="common">Spirochaeta smaragdinae</name>
    <dbReference type="NCBI Taxonomy" id="573413"/>
    <lineage>
        <taxon>Bacteria</taxon>
        <taxon>Pseudomonadati</taxon>
        <taxon>Spirochaetota</taxon>
        <taxon>Spirochaetia</taxon>
        <taxon>Spirochaetales</taxon>
        <taxon>Spirochaetaceae</taxon>
        <taxon>Sediminispirochaeta</taxon>
    </lineage>
</organism>
<keyword evidence="1" id="KW-0472">Membrane</keyword>